<dbReference type="PANTHER" id="PTHR30522:SF0">
    <property type="entry name" value="NUCLEOSIDE TRIPHOSPHATE PYROPHOSPHOHYDROLASE"/>
    <property type="match status" value="1"/>
</dbReference>
<dbReference type="InterPro" id="IPR004518">
    <property type="entry name" value="MazG-like_dom"/>
</dbReference>
<dbReference type="SUPFAM" id="SSF101386">
    <property type="entry name" value="all-alpha NTP pyrophosphatases"/>
    <property type="match status" value="2"/>
</dbReference>
<feature type="region of interest" description="Disordered" evidence="1">
    <location>
        <begin position="133"/>
        <end position="158"/>
    </location>
</feature>
<name>A0ABP7NC47_9GAMM</name>
<evidence type="ECO:0000313" key="4">
    <source>
        <dbReference type="Proteomes" id="UP001501565"/>
    </source>
</evidence>
<dbReference type="InterPro" id="IPR048015">
    <property type="entry name" value="NTP-PPase_MazG-like_N"/>
</dbReference>
<dbReference type="RefSeq" id="WP_344800440.1">
    <property type="nucleotide sequence ID" value="NZ_BAABBN010000015.1"/>
</dbReference>
<evidence type="ECO:0000256" key="1">
    <source>
        <dbReference type="SAM" id="MobiDB-lite"/>
    </source>
</evidence>
<keyword evidence="4" id="KW-1185">Reference proteome</keyword>
<organism evidence="3 4">
    <name type="scientific">Litoribacillus peritrichatus</name>
    <dbReference type="NCBI Taxonomy" id="718191"/>
    <lineage>
        <taxon>Bacteria</taxon>
        <taxon>Pseudomonadati</taxon>
        <taxon>Pseudomonadota</taxon>
        <taxon>Gammaproteobacteria</taxon>
        <taxon>Oceanospirillales</taxon>
        <taxon>Oceanospirillaceae</taxon>
        <taxon>Litoribacillus</taxon>
    </lineage>
</organism>
<dbReference type="Gene3D" id="1.10.287.1080">
    <property type="entry name" value="MazG-like"/>
    <property type="match status" value="2"/>
</dbReference>
<dbReference type="InterPro" id="IPR048011">
    <property type="entry name" value="NTP-PPase_MazG-like_C"/>
</dbReference>
<proteinExistence type="predicted"/>
<dbReference type="Pfam" id="PF03819">
    <property type="entry name" value="MazG"/>
    <property type="match status" value="2"/>
</dbReference>
<sequence>MAYNLDDLIHLMAQLRDPEGGCPWDQKQTFETIVPHTLEEAYEVADAIARQDWDELKKELGDLIFQAIFYSKLADEKGWFDFHDVIDGLVSKMLRRHPHVFPDGELRVGEGLSSPEKPLLTDQDLHQQWNAIKDQERDESLGKRDLGKRDLGKRKPSAMDNLTDGLPGLIKAWKLQKKASSVGFDWNDVQSVKKQLLSELQEVEEASDEAHLEEEIGDLLFCCVNLARHHKVHPETALIKANLKFERRFRAMEALAEQDGVDFSSLSLDQQDNYWSRVKQLERPNNSDKSE</sequence>
<dbReference type="Proteomes" id="UP001501565">
    <property type="component" value="Unassembled WGS sequence"/>
</dbReference>
<evidence type="ECO:0000259" key="2">
    <source>
        <dbReference type="Pfam" id="PF03819"/>
    </source>
</evidence>
<dbReference type="EMBL" id="BAABBN010000015">
    <property type="protein sequence ID" value="GAA3940183.1"/>
    <property type="molecule type" value="Genomic_DNA"/>
</dbReference>
<dbReference type="NCBIfam" id="NF007113">
    <property type="entry name" value="PRK09562.1"/>
    <property type="match status" value="1"/>
</dbReference>
<reference evidence="4" key="1">
    <citation type="journal article" date="2019" name="Int. J. Syst. Evol. Microbiol.">
        <title>The Global Catalogue of Microorganisms (GCM) 10K type strain sequencing project: providing services to taxonomists for standard genome sequencing and annotation.</title>
        <authorList>
            <consortium name="The Broad Institute Genomics Platform"/>
            <consortium name="The Broad Institute Genome Sequencing Center for Infectious Disease"/>
            <person name="Wu L."/>
            <person name="Ma J."/>
        </authorList>
    </citation>
    <scope>NUCLEOTIDE SEQUENCE [LARGE SCALE GENOMIC DNA]</scope>
    <source>
        <strain evidence="4">JCM 17551</strain>
    </source>
</reference>
<protein>
    <submittedName>
        <fullName evidence="3">Nucleoside triphosphate pyrophosphohydrolase</fullName>
    </submittedName>
</protein>
<feature type="compositionally biased region" description="Basic and acidic residues" evidence="1">
    <location>
        <begin position="133"/>
        <end position="150"/>
    </location>
</feature>
<dbReference type="CDD" id="cd11528">
    <property type="entry name" value="NTP-PPase_MazG_Nterm"/>
    <property type="match status" value="1"/>
</dbReference>
<dbReference type="CDD" id="cd11529">
    <property type="entry name" value="NTP-PPase_MazG_Cterm"/>
    <property type="match status" value="1"/>
</dbReference>
<dbReference type="PANTHER" id="PTHR30522">
    <property type="entry name" value="NUCLEOSIDE TRIPHOSPHATE PYROPHOSPHOHYDROLASE"/>
    <property type="match status" value="1"/>
</dbReference>
<dbReference type="InterPro" id="IPR011551">
    <property type="entry name" value="NTP_PyrPHydrolase_MazG"/>
</dbReference>
<accession>A0ABP7NC47</accession>
<dbReference type="NCBIfam" id="TIGR00444">
    <property type="entry name" value="mazG"/>
    <property type="match status" value="1"/>
</dbReference>
<evidence type="ECO:0000313" key="3">
    <source>
        <dbReference type="EMBL" id="GAA3940183.1"/>
    </source>
</evidence>
<comment type="caution">
    <text evidence="3">The sequence shown here is derived from an EMBL/GenBank/DDBJ whole genome shotgun (WGS) entry which is preliminary data.</text>
</comment>
<feature type="domain" description="NTP pyrophosphohydrolase MazG-like" evidence="2">
    <location>
        <begin position="190"/>
        <end position="248"/>
    </location>
</feature>
<feature type="domain" description="NTP pyrophosphohydrolase MazG-like" evidence="2">
    <location>
        <begin position="28"/>
        <end position="101"/>
    </location>
</feature>
<gene>
    <name evidence="3" type="primary">mazG</name>
    <name evidence="3" type="ORF">GCM10022277_40200</name>
</gene>